<dbReference type="Proteomes" id="UP000295181">
    <property type="component" value="Unassembled WGS sequence"/>
</dbReference>
<dbReference type="EMBL" id="PUFP01000025">
    <property type="protein sequence ID" value="TDG79607.1"/>
    <property type="molecule type" value="Genomic_DNA"/>
</dbReference>
<feature type="transmembrane region" description="Helical" evidence="1">
    <location>
        <begin position="152"/>
        <end position="170"/>
    </location>
</feature>
<feature type="transmembrane region" description="Helical" evidence="1">
    <location>
        <begin position="12"/>
        <end position="45"/>
    </location>
</feature>
<protein>
    <recommendedName>
        <fullName evidence="4">DUF2975 domain-containing protein</fullName>
    </recommendedName>
</protein>
<comment type="caution">
    <text evidence="2">The sequence shown here is derived from an EMBL/GenBank/DDBJ whole genome shotgun (WGS) entry which is preliminary data.</text>
</comment>
<keyword evidence="1" id="KW-0472">Membrane</keyword>
<gene>
    <name evidence="2" type="ORF">C5L32_002067</name>
</gene>
<dbReference type="AlphaFoldDB" id="A0A4V3A482"/>
<proteinExistence type="predicted"/>
<evidence type="ECO:0000313" key="2">
    <source>
        <dbReference type="EMBL" id="TDG79607.1"/>
    </source>
</evidence>
<keyword evidence="1" id="KW-0812">Transmembrane</keyword>
<accession>A0A4V3A482</accession>
<keyword evidence="1" id="KW-1133">Transmembrane helix</keyword>
<feature type="transmembrane region" description="Helical" evidence="1">
    <location>
        <begin position="115"/>
        <end position="132"/>
    </location>
</feature>
<reference evidence="2 3" key="1">
    <citation type="journal article" date="2019" name="Appl. Microbiol. Biotechnol.">
        <title>Uncovering carbohydrate metabolism through a genotype-phenotype association study of 56 lactic acid bacteria genomes.</title>
        <authorList>
            <person name="Buron-Moles G."/>
            <person name="Chailyan A."/>
            <person name="Dolejs I."/>
            <person name="Forster J."/>
            <person name="Miks M.H."/>
        </authorList>
    </citation>
    <scope>NUCLEOTIDE SEQUENCE [LARGE SCALE GENOMIC DNA]</scope>
    <source>
        <strain evidence="2 3">ATCC 4005</strain>
    </source>
</reference>
<evidence type="ECO:0000313" key="3">
    <source>
        <dbReference type="Proteomes" id="UP000295181"/>
    </source>
</evidence>
<evidence type="ECO:0008006" key="4">
    <source>
        <dbReference type="Google" id="ProtNLM"/>
    </source>
</evidence>
<dbReference type="GeneID" id="72461137"/>
<dbReference type="RefSeq" id="WP_013729052.1">
    <property type="nucleotide sequence ID" value="NZ_AZDM01000011.1"/>
</dbReference>
<organism evidence="2 3">
    <name type="scientific">Lentilactobacillus buchneri DSM 20057</name>
    <dbReference type="NCBI Taxonomy" id="1423728"/>
    <lineage>
        <taxon>Bacteria</taxon>
        <taxon>Bacillati</taxon>
        <taxon>Bacillota</taxon>
        <taxon>Bacilli</taxon>
        <taxon>Lactobacillales</taxon>
        <taxon>Lactobacillaceae</taxon>
        <taxon>Lentilactobacillus</taxon>
    </lineage>
</organism>
<evidence type="ECO:0000256" key="1">
    <source>
        <dbReference type="SAM" id="Phobius"/>
    </source>
</evidence>
<feature type="transmembrane region" description="Helical" evidence="1">
    <location>
        <begin position="65"/>
        <end position="94"/>
    </location>
</feature>
<sequence length="180" mass="19790">MIKKQPNTFINFLYVISLLSVASLLIAMGTLALVFVIAGIVYLLIPSARTGIFHDIISGIGGSTNIWVICLSFALLLIILGLITLVSFSVFKLIANVRRNIYFKPINLKYIQGILWGYGGIILTNYCSGVLADTYNINSSSISSDQGGDGTSLLIWFALYVIYVMFKYGIDLQEDSDKIV</sequence>
<name>A0A4V3A482_LENBU</name>